<dbReference type="SUPFAM" id="SSF51905">
    <property type="entry name" value="FAD/NAD(P)-binding domain"/>
    <property type="match status" value="2"/>
</dbReference>
<evidence type="ECO:0000256" key="3">
    <source>
        <dbReference type="ARBA" id="ARBA00022827"/>
    </source>
</evidence>
<dbReference type="GO" id="GO:0004499">
    <property type="term" value="F:N,N-dimethylaniline monooxygenase activity"/>
    <property type="evidence" value="ECO:0007669"/>
    <property type="project" value="InterPro"/>
</dbReference>
<dbReference type="InterPro" id="IPR020946">
    <property type="entry name" value="Flavin_mOase-like"/>
</dbReference>
<keyword evidence="3" id="KW-0274">FAD</keyword>
<sequence length="517" mass="60388">MEQQKSGIFVTALRRLGLLRRQIIKPEEVDVKKKKVCIIGAGPVGLAATRHFKRYHDVDTYEARDKVGGLWYYDPISELTHPNLQEDEYYKFTGYLHPSIYENMTANLPKYLMQLKDFPHKEDTKTMMEPNDYLNYLTSYYTHFNLSSNIHLNTLVLKIRPLAKIDPSSSPPLSEVQKSRQFLVMTKNTLTKAIGYETYDHIVCAQGRNSRKFIPKISGQESWDGLQLHMHEFRKIDYDLYKDKIILIMGTNISAYDYVYHVLMSPWKADPKKIYITGTTMGLIKQSSDLNPYVESGKIEFLTELPVEFLPDKEIKLENGRKIYLDILMYATGYKFNFPFLCKEDQILDYSEEEGRFIYPGYKRILSARYPNFSFCGMVTGSPFPLAGVERQILFSLSVCNDWVNLPSTEEMIEQCDRDIELKAVFMKKKKDKVFKFDYVIFAPKPYAEDLRQMINRSGKVYFKADTAFDIFDGVELVYIEKFMKGDYLSAKQTDFEQMFEKEIAIFKQKPPSAKYF</sequence>
<evidence type="ECO:0000313" key="7">
    <source>
        <dbReference type="Proteomes" id="UP001295684"/>
    </source>
</evidence>
<dbReference type="AlphaFoldDB" id="A0AAD1X836"/>
<name>A0AAD1X836_EUPCR</name>
<dbReference type="InterPro" id="IPR050346">
    <property type="entry name" value="FMO-like"/>
</dbReference>
<evidence type="ECO:0000256" key="5">
    <source>
        <dbReference type="ARBA" id="ARBA00023002"/>
    </source>
</evidence>
<dbReference type="GO" id="GO:0050661">
    <property type="term" value="F:NADP binding"/>
    <property type="evidence" value="ECO:0007669"/>
    <property type="project" value="InterPro"/>
</dbReference>
<dbReference type="InterPro" id="IPR000960">
    <property type="entry name" value="Flavin_mOase"/>
</dbReference>
<dbReference type="PIRSF" id="PIRSF000332">
    <property type="entry name" value="FMO"/>
    <property type="match status" value="1"/>
</dbReference>
<evidence type="ECO:0000256" key="2">
    <source>
        <dbReference type="ARBA" id="ARBA00022630"/>
    </source>
</evidence>
<dbReference type="PANTHER" id="PTHR23023">
    <property type="entry name" value="DIMETHYLANILINE MONOOXYGENASE"/>
    <property type="match status" value="1"/>
</dbReference>
<organism evidence="6 7">
    <name type="scientific">Euplotes crassus</name>
    <dbReference type="NCBI Taxonomy" id="5936"/>
    <lineage>
        <taxon>Eukaryota</taxon>
        <taxon>Sar</taxon>
        <taxon>Alveolata</taxon>
        <taxon>Ciliophora</taxon>
        <taxon>Intramacronucleata</taxon>
        <taxon>Spirotrichea</taxon>
        <taxon>Hypotrichia</taxon>
        <taxon>Euplotida</taxon>
        <taxon>Euplotidae</taxon>
        <taxon>Moneuplotes</taxon>
    </lineage>
</organism>
<keyword evidence="5" id="KW-0560">Oxidoreductase</keyword>
<comment type="similarity">
    <text evidence="1">Belongs to the FMO family.</text>
</comment>
<dbReference type="InterPro" id="IPR036188">
    <property type="entry name" value="FAD/NAD-bd_sf"/>
</dbReference>
<dbReference type="GO" id="GO:0050660">
    <property type="term" value="F:flavin adenine dinucleotide binding"/>
    <property type="evidence" value="ECO:0007669"/>
    <property type="project" value="InterPro"/>
</dbReference>
<evidence type="ECO:0000256" key="4">
    <source>
        <dbReference type="ARBA" id="ARBA00022857"/>
    </source>
</evidence>
<keyword evidence="7" id="KW-1185">Reference proteome</keyword>
<keyword evidence="4" id="KW-0521">NADP</keyword>
<dbReference type="Gene3D" id="3.50.50.60">
    <property type="entry name" value="FAD/NAD(P)-binding domain"/>
    <property type="match status" value="2"/>
</dbReference>
<gene>
    <name evidence="6" type="ORF">ECRASSUSDP1_LOCUS5722</name>
</gene>
<keyword evidence="2" id="KW-0285">Flavoprotein</keyword>
<dbReference type="Pfam" id="PF00743">
    <property type="entry name" value="FMO-like"/>
    <property type="match status" value="2"/>
</dbReference>
<proteinExistence type="inferred from homology"/>
<comment type="caution">
    <text evidence="6">The sequence shown here is derived from an EMBL/GenBank/DDBJ whole genome shotgun (WGS) entry which is preliminary data.</text>
</comment>
<evidence type="ECO:0000256" key="1">
    <source>
        <dbReference type="ARBA" id="ARBA00009183"/>
    </source>
</evidence>
<accession>A0AAD1X836</accession>
<dbReference type="Proteomes" id="UP001295684">
    <property type="component" value="Unassembled WGS sequence"/>
</dbReference>
<dbReference type="EMBL" id="CAMPGE010005528">
    <property type="protein sequence ID" value="CAI2364379.1"/>
    <property type="molecule type" value="Genomic_DNA"/>
</dbReference>
<reference evidence="6" key="1">
    <citation type="submission" date="2023-07" db="EMBL/GenBank/DDBJ databases">
        <authorList>
            <consortium name="AG Swart"/>
            <person name="Singh M."/>
            <person name="Singh A."/>
            <person name="Seah K."/>
            <person name="Emmerich C."/>
        </authorList>
    </citation>
    <scope>NUCLEOTIDE SEQUENCE</scope>
    <source>
        <strain evidence="6">DP1</strain>
    </source>
</reference>
<protein>
    <recommendedName>
        <fullName evidence="8">Flavin-containing monooxygenase</fullName>
    </recommendedName>
</protein>
<evidence type="ECO:0000313" key="6">
    <source>
        <dbReference type="EMBL" id="CAI2364379.1"/>
    </source>
</evidence>
<evidence type="ECO:0008006" key="8">
    <source>
        <dbReference type="Google" id="ProtNLM"/>
    </source>
</evidence>